<dbReference type="EMBL" id="SGXE01000002">
    <property type="protein sequence ID" value="RZS93911.1"/>
    <property type="molecule type" value="Genomic_DNA"/>
</dbReference>
<dbReference type="Proteomes" id="UP000292262">
    <property type="component" value="Unassembled WGS sequence"/>
</dbReference>
<gene>
    <name evidence="2" type="ORF">EV197_2492</name>
</gene>
<comment type="caution">
    <text evidence="2">The sequence shown here is derived from an EMBL/GenBank/DDBJ whole genome shotgun (WGS) entry which is preliminary data.</text>
</comment>
<evidence type="ECO:0000256" key="1">
    <source>
        <dbReference type="SAM" id="MobiDB-lite"/>
    </source>
</evidence>
<feature type="compositionally biased region" description="Acidic residues" evidence="1">
    <location>
        <begin position="68"/>
        <end position="80"/>
    </location>
</feature>
<feature type="region of interest" description="Disordered" evidence="1">
    <location>
        <begin position="63"/>
        <end position="88"/>
    </location>
</feature>
<protein>
    <submittedName>
        <fullName evidence="2">Uncharacterized protein</fullName>
    </submittedName>
</protein>
<sequence>MENKKANKLIDKIIKDIESTGINTDALIDSLKELRAFALEQKVPLVVKVLRLTYEHIEENESFMIPIPDDEPIEEEDEETTANTSVDPKESLTYLLALMKDLDNKMNIADLKEYRDALNDF</sequence>
<keyword evidence="3" id="KW-1185">Reference proteome</keyword>
<dbReference type="OrthoDB" id="1441638at2"/>
<accession>A0A4Q7P215</accession>
<evidence type="ECO:0000313" key="3">
    <source>
        <dbReference type="Proteomes" id="UP000292262"/>
    </source>
</evidence>
<evidence type="ECO:0000313" key="2">
    <source>
        <dbReference type="EMBL" id="RZS93911.1"/>
    </source>
</evidence>
<dbReference type="AlphaFoldDB" id="A0A4Q7P215"/>
<organism evidence="2 3">
    <name type="scientific">Aquimarina brevivitae</name>
    <dbReference type="NCBI Taxonomy" id="323412"/>
    <lineage>
        <taxon>Bacteria</taxon>
        <taxon>Pseudomonadati</taxon>
        <taxon>Bacteroidota</taxon>
        <taxon>Flavobacteriia</taxon>
        <taxon>Flavobacteriales</taxon>
        <taxon>Flavobacteriaceae</taxon>
        <taxon>Aquimarina</taxon>
    </lineage>
</organism>
<proteinExistence type="predicted"/>
<name>A0A4Q7P215_9FLAO</name>
<reference evidence="2 3" key="1">
    <citation type="submission" date="2019-02" db="EMBL/GenBank/DDBJ databases">
        <title>Genomic Encyclopedia of Type Strains, Phase IV (KMG-IV): sequencing the most valuable type-strain genomes for metagenomic binning, comparative biology and taxonomic classification.</title>
        <authorList>
            <person name="Goeker M."/>
        </authorList>
    </citation>
    <scope>NUCLEOTIDE SEQUENCE [LARGE SCALE GENOMIC DNA]</scope>
    <source>
        <strain evidence="2 3">DSM 17196</strain>
    </source>
</reference>
<dbReference type="RefSeq" id="WP_130287014.1">
    <property type="nucleotide sequence ID" value="NZ_SGXE01000002.1"/>
</dbReference>